<dbReference type="AlphaFoldDB" id="A0A101LXH5"/>
<name>A0A101LXH5_PICGL</name>
<dbReference type="EMBL" id="LKAM01000008">
    <property type="protein sequence ID" value="KUM47145.1"/>
    <property type="molecule type" value="Genomic_DNA"/>
</dbReference>
<organism evidence="1">
    <name type="scientific">Picea glauca</name>
    <name type="common">White spruce</name>
    <name type="synonym">Pinus glauca</name>
    <dbReference type="NCBI Taxonomy" id="3330"/>
    <lineage>
        <taxon>Eukaryota</taxon>
        <taxon>Viridiplantae</taxon>
        <taxon>Streptophyta</taxon>
        <taxon>Embryophyta</taxon>
        <taxon>Tracheophyta</taxon>
        <taxon>Spermatophyta</taxon>
        <taxon>Pinopsida</taxon>
        <taxon>Pinidae</taxon>
        <taxon>Conifers I</taxon>
        <taxon>Pinales</taxon>
        <taxon>Pinaceae</taxon>
        <taxon>Picea</taxon>
    </lineage>
</organism>
<sequence>MFTYDGYRYVNEPNDSVFFYKNGHLARQGTTNRHSSTILAGETIIYLYIQDLLGSTYLFHLLVPTYLL</sequence>
<evidence type="ECO:0000313" key="1">
    <source>
        <dbReference type="EMBL" id="KUM47145.1"/>
    </source>
</evidence>
<protein>
    <submittedName>
        <fullName evidence="1">Uncharacterized protein</fullName>
    </submittedName>
</protein>
<keyword evidence="1" id="KW-0496">Mitochondrion</keyword>
<accession>A0A101LXH5</accession>
<gene>
    <name evidence="1" type="ORF">ABT39_MTgene6151</name>
</gene>
<geneLocation type="mitochondrion" evidence="1"/>
<reference evidence="1" key="1">
    <citation type="journal article" date="2015" name="Genome Biol. Evol.">
        <title>Organellar Genomes of White Spruce (Picea glauca): Assembly and Annotation.</title>
        <authorList>
            <person name="Jackman S.D."/>
            <person name="Warren R.L."/>
            <person name="Gibb E.A."/>
            <person name="Vandervalk B.P."/>
            <person name="Mohamadi H."/>
            <person name="Chu J."/>
            <person name="Raymond A."/>
            <person name="Pleasance S."/>
            <person name="Coope R."/>
            <person name="Wildung M.R."/>
            <person name="Ritland C.E."/>
            <person name="Bousquet J."/>
            <person name="Jones S.J."/>
            <person name="Bohlmann J."/>
            <person name="Birol I."/>
        </authorList>
    </citation>
    <scope>NUCLEOTIDE SEQUENCE [LARGE SCALE GENOMIC DNA]</scope>
    <source>
        <tissue evidence="1">Flushing bud</tissue>
    </source>
</reference>
<comment type="caution">
    <text evidence="1">The sequence shown here is derived from an EMBL/GenBank/DDBJ whole genome shotgun (WGS) entry which is preliminary data.</text>
</comment>
<proteinExistence type="predicted"/>